<dbReference type="InterPro" id="IPR011050">
    <property type="entry name" value="Pectin_lyase_fold/virulence"/>
</dbReference>
<dbReference type="Proteomes" id="UP000576225">
    <property type="component" value="Unassembled WGS sequence"/>
</dbReference>
<comment type="caution">
    <text evidence="3">The sequence shown here is derived from an EMBL/GenBank/DDBJ whole genome shotgun (WGS) entry which is preliminary data.</text>
</comment>
<name>A0A848B0X5_9BACT</name>
<dbReference type="SUPFAM" id="SSF51126">
    <property type="entry name" value="Pectin lyase-like"/>
    <property type="match status" value="1"/>
</dbReference>
<dbReference type="InterPro" id="IPR024535">
    <property type="entry name" value="RHGA/B-epi-like_pectate_lyase"/>
</dbReference>
<dbReference type="Gene3D" id="2.160.20.10">
    <property type="entry name" value="Single-stranded right-handed beta-helix, Pectin lyase-like"/>
    <property type="match status" value="1"/>
</dbReference>
<sequence length="490" mass="53797">MMKLFLFPAVLLLSCGLMAGVLNIREFGAKGDGVTDDTRAIQAAFAELVRSGGTLEFAPGTYAFSGLLRFSKLKNVKIDLGGATLVNWEQKGSFQFSDCDNLTISGGILTYREMPEAQQTRDQHPLYITGSRNVRVENVHILGSPFMGIAINGCRYVWVVNCKIERTMRDGLHFVFSQDIICSGNYITQTTDDALALIDYGHGNALRLERAVVTGNIIYNCRQGLVCVGGRDIIFANNHVERTTFSGCQITTNDRFNSVENGVCSAARVKVLGNRFIESGMDFKINGASIANSGQLTTGRAGIVISYICKEKGWNRDGDTYFTTVNYPVTAAGSKLTADIALADELFPGRKIQLVDDSGNIHPAEVGNSYRKEGRIEITLASGIAVPSGVTALKLSRIITDIEVIDNEVLNSHVNGIYTNGVYRLRVINNRVFNCNRANSKFTGQIVEILNGSEVDFLYNWIQENGTEKLHRTPLTITAKKCREIGTRIN</sequence>
<dbReference type="EMBL" id="JABAEW010000020">
    <property type="protein sequence ID" value="NMD87189.1"/>
    <property type="molecule type" value="Genomic_DNA"/>
</dbReference>
<evidence type="ECO:0000256" key="1">
    <source>
        <dbReference type="ARBA" id="ARBA00023157"/>
    </source>
</evidence>
<accession>A0A848B0X5</accession>
<proteinExistence type="predicted"/>
<dbReference type="PANTHER" id="PTHR31736:SF19">
    <property type="entry name" value="PECTIN LYASE SUPERFAMILY PROTEIN-RELATED"/>
    <property type="match status" value="1"/>
</dbReference>
<dbReference type="AlphaFoldDB" id="A0A848B0X5"/>
<dbReference type="InterPro" id="IPR006626">
    <property type="entry name" value="PbH1"/>
</dbReference>
<dbReference type="Pfam" id="PF12708">
    <property type="entry name" value="Pect-lyase_RHGA_epim"/>
    <property type="match status" value="1"/>
</dbReference>
<evidence type="ECO:0000313" key="4">
    <source>
        <dbReference type="Proteomes" id="UP000576225"/>
    </source>
</evidence>
<dbReference type="PANTHER" id="PTHR31736">
    <property type="match status" value="1"/>
</dbReference>
<reference evidence="3 4" key="1">
    <citation type="submission" date="2020-04" db="EMBL/GenBank/DDBJ databases">
        <authorList>
            <person name="Hitch T.C.A."/>
            <person name="Wylensek D."/>
            <person name="Clavel T."/>
        </authorList>
    </citation>
    <scope>NUCLEOTIDE SEQUENCE [LARGE SCALE GENOMIC DNA]</scope>
    <source>
        <strain evidence="3 4">COR2-253-APC-1A</strain>
    </source>
</reference>
<evidence type="ECO:0000313" key="3">
    <source>
        <dbReference type="EMBL" id="NMD87189.1"/>
    </source>
</evidence>
<keyword evidence="1" id="KW-1015">Disulfide bond</keyword>
<gene>
    <name evidence="3" type="ORF">HF882_11395</name>
</gene>
<dbReference type="SMART" id="SM00710">
    <property type="entry name" value="PbH1"/>
    <property type="match status" value="6"/>
</dbReference>
<dbReference type="PROSITE" id="PS51257">
    <property type="entry name" value="PROKAR_LIPOPROTEIN"/>
    <property type="match status" value="1"/>
</dbReference>
<dbReference type="InterPro" id="IPR012334">
    <property type="entry name" value="Pectin_lyas_fold"/>
</dbReference>
<protein>
    <recommendedName>
        <fullName evidence="2">Rhamnogalacturonase A/B/Epimerase-like pectate lyase domain-containing protein</fullName>
    </recommendedName>
</protein>
<feature type="domain" description="Rhamnogalacturonase A/B/Epimerase-like pectate lyase" evidence="2">
    <location>
        <begin position="22"/>
        <end position="243"/>
    </location>
</feature>
<dbReference type="RefSeq" id="WP_168962688.1">
    <property type="nucleotide sequence ID" value="NZ_JABAEW010000020.1"/>
</dbReference>
<evidence type="ECO:0000259" key="2">
    <source>
        <dbReference type="Pfam" id="PF12708"/>
    </source>
</evidence>
<organism evidence="3 4">
    <name type="scientific">Victivallis vadensis</name>
    <dbReference type="NCBI Taxonomy" id="172901"/>
    <lineage>
        <taxon>Bacteria</taxon>
        <taxon>Pseudomonadati</taxon>
        <taxon>Lentisphaerota</taxon>
        <taxon>Lentisphaeria</taxon>
        <taxon>Victivallales</taxon>
        <taxon>Victivallaceae</taxon>
        <taxon>Victivallis</taxon>
    </lineage>
</organism>